<protein>
    <submittedName>
        <fullName evidence="1">Uncharacterized protein</fullName>
    </submittedName>
</protein>
<accession>A0ACC2KN38</accession>
<keyword evidence="2" id="KW-1185">Reference proteome</keyword>
<dbReference type="Proteomes" id="UP001234297">
    <property type="component" value="Chromosome 10"/>
</dbReference>
<dbReference type="EMBL" id="CM056818">
    <property type="protein sequence ID" value="KAJ8622584.1"/>
    <property type="molecule type" value="Genomic_DNA"/>
</dbReference>
<gene>
    <name evidence="1" type="ORF">MRB53_031113</name>
</gene>
<evidence type="ECO:0000313" key="2">
    <source>
        <dbReference type="Proteomes" id="UP001234297"/>
    </source>
</evidence>
<name>A0ACC2KN38_PERAE</name>
<proteinExistence type="predicted"/>
<sequence length="179" mass="19826">MGTEILHPQDCLIQRLRSVPSISNRRKQHTNPRSCRKQAKRSPQPDLRKSYPEDCSPKPGKSLVPGQVTILKRGESLDSKKSEFKRSDLKKSVSLNEADLVVCGTERLGPDPDLVPKQIRMKEAVPLRTDVYAGSAFSQSPSPRLLPLPNFSFKKGAAAAAAVVDDSATKDLRRLLRLD</sequence>
<comment type="caution">
    <text evidence="1">The sequence shown here is derived from an EMBL/GenBank/DDBJ whole genome shotgun (WGS) entry which is preliminary data.</text>
</comment>
<reference evidence="1 2" key="1">
    <citation type="journal article" date="2022" name="Hortic Res">
        <title>A haplotype resolved chromosomal level avocado genome allows analysis of novel avocado genes.</title>
        <authorList>
            <person name="Nath O."/>
            <person name="Fletcher S.J."/>
            <person name="Hayward A."/>
            <person name="Shaw L.M."/>
            <person name="Masouleh A.K."/>
            <person name="Furtado A."/>
            <person name="Henry R.J."/>
            <person name="Mitter N."/>
        </authorList>
    </citation>
    <scope>NUCLEOTIDE SEQUENCE [LARGE SCALE GENOMIC DNA]</scope>
    <source>
        <strain evidence="2">cv. Hass</strain>
    </source>
</reference>
<organism evidence="1 2">
    <name type="scientific">Persea americana</name>
    <name type="common">Avocado</name>
    <dbReference type="NCBI Taxonomy" id="3435"/>
    <lineage>
        <taxon>Eukaryota</taxon>
        <taxon>Viridiplantae</taxon>
        <taxon>Streptophyta</taxon>
        <taxon>Embryophyta</taxon>
        <taxon>Tracheophyta</taxon>
        <taxon>Spermatophyta</taxon>
        <taxon>Magnoliopsida</taxon>
        <taxon>Magnoliidae</taxon>
        <taxon>Laurales</taxon>
        <taxon>Lauraceae</taxon>
        <taxon>Persea</taxon>
    </lineage>
</organism>
<evidence type="ECO:0000313" key="1">
    <source>
        <dbReference type="EMBL" id="KAJ8622584.1"/>
    </source>
</evidence>